<dbReference type="SUPFAM" id="SSF54862">
    <property type="entry name" value="4Fe-4S ferredoxins"/>
    <property type="match status" value="1"/>
</dbReference>
<evidence type="ECO:0000259" key="1">
    <source>
        <dbReference type="PROSITE" id="PS51379"/>
    </source>
</evidence>
<dbReference type="Pfam" id="PF01507">
    <property type="entry name" value="PAPS_reduct"/>
    <property type="match status" value="1"/>
</dbReference>
<dbReference type="InterPro" id="IPR017896">
    <property type="entry name" value="4Fe4S_Fe-S-bd"/>
</dbReference>
<dbReference type="Pfam" id="PF12838">
    <property type="entry name" value="Fer4_7"/>
    <property type="match status" value="1"/>
</dbReference>
<name>A0A173VT79_9FIRM</name>
<dbReference type="AlphaFoldDB" id="A0A173VT79"/>
<organism evidence="2 3">
    <name type="scientific">Roseburia inulinivorans</name>
    <dbReference type="NCBI Taxonomy" id="360807"/>
    <lineage>
        <taxon>Bacteria</taxon>
        <taxon>Bacillati</taxon>
        <taxon>Bacillota</taxon>
        <taxon>Clostridia</taxon>
        <taxon>Lachnospirales</taxon>
        <taxon>Lachnospiraceae</taxon>
        <taxon>Roseburia</taxon>
    </lineage>
</organism>
<dbReference type="EMBL" id="CYXX01000047">
    <property type="protein sequence ID" value="CUN30759.1"/>
    <property type="molecule type" value="Genomic_DNA"/>
</dbReference>
<dbReference type="RefSeq" id="WP_172679423.1">
    <property type="nucleotide sequence ID" value="NZ_CATYLF010000057.1"/>
</dbReference>
<dbReference type="Gene3D" id="3.40.50.620">
    <property type="entry name" value="HUPs"/>
    <property type="match status" value="1"/>
</dbReference>
<gene>
    <name evidence="2" type="ORF">ERS852444_03495</name>
</gene>
<dbReference type="InterPro" id="IPR002500">
    <property type="entry name" value="PAPS_reduct_dom"/>
</dbReference>
<reference evidence="2 3" key="1">
    <citation type="submission" date="2015-09" db="EMBL/GenBank/DDBJ databases">
        <authorList>
            <consortium name="Pathogen Informatics"/>
        </authorList>
    </citation>
    <scope>NUCLEOTIDE SEQUENCE [LARGE SCALE GENOMIC DNA]</scope>
    <source>
        <strain evidence="2 3">2789STDY5608887</strain>
    </source>
</reference>
<dbReference type="Gene3D" id="3.30.70.20">
    <property type="match status" value="1"/>
</dbReference>
<dbReference type="PROSITE" id="PS51379">
    <property type="entry name" value="4FE4S_FER_2"/>
    <property type="match status" value="1"/>
</dbReference>
<evidence type="ECO:0000313" key="3">
    <source>
        <dbReference type="Proteomes" id="UP000095453"/>
    </source>
</evidence>
<proteinExistence type="predicted"/>
<feature type="domain" description="4Fe-4S ferredoxin-type" evidence="1">
    <location>
        <begin position="512"/>
        <end position="541"/>
    </location>
</feature>
<dbReference type="Proteomes" id="UP000095453">
    <property type="component" value="Unassembled WGS sequence"/>
</dbReference>
<sequence length="580" mass="67142">MITYICHNKNDKTGENLPCTNNRCETSICPSCGGRADAISEIFWCPECQVPIYEKTCPVCGQEGKKLTSDVRPVFPEERLLLEIILEKPFAFEKDSVWNGNGNNYFVNGKKIKFSVKDLKNKDADAIRKQYEELKAQNTYQFFEKQMERFILCNKERYNRIVEEAKGYIRSMTENFDITDMFVSFSGGKDSTVTADLVTRALSNPQIMHIFGDTTLEFPYTYEYVQRFRKDHPKTPLISARNKEKDFEELCKLVGPPSRVMRWCCTIFKTGTIQKRIKSLYRDKNQILTFYGIRRSESLSRSKYERESDSPKITKQRIVSPIIDWMDFDIWLYILTSGIDFNDAYRLGYARVGCWCCPNNSGWSEFLSKIHMHEQSERFRTLLIDFARSIGKEDAEVYVDDGFWKARQGGNGVAYAQKSVISFKPCATEENAFNYELQKPVTEELYELFRPFGYLNFDMGNARLGEVFILNRAGKILLKLQGRVGSRNLKVTILDHKIAGASDMKTAEERVKCQLTKYQMCMGCLACESVCRFNALSVKEEKDGKIDYRISDEKCMRCGECVNHFIAGCYMRKVLSIKRE</sequence>
<evidence type="ECO:0000313" key="2">
    <source>
        <dbReference type="EMBL" id="CUN30759.1"/>
    </source>
</evidence>
<dbReference type="InterPro" id="IPR050128">
    <property type="entry name" value="Sulfate_adenylyltrnsfr_sub2"/>
</dbReference>
<accession>A0A173VT79</accession>
<dbReference type="InterPro" id="IPR014729">
    <property type="entry name" value="Rossmann-like_a/b/a_fold"/>
</dbReference>
<dbReference type="GO" id="GO:0003824">
    <property type="term" value="F:catalytic activity"/>
    <property type="evidence" value="ECO:0007669"/>
    <property type="project" value="InterPro"/>
</dbReference>
<dbReference type="SUPFAM" id="SSF52402">
    <property type="entry name" value="Adenine nucleotide alpha hydrolases-like"/>
    <property type="match status" value="1"/>
</dbReference>
<protein>
    <submittedName>
        <fullName evidence="2">PUA domain (Predicted RNA-binding domain)</fullName>
    </submittedName>
</protein>
<dbReference type="PANTHER" id="PTHR43196:SF2">
    <property type="entry name" value="PHOSPHOADENOSINE PHOSPHOSULFATE REDUCTASE"/>
    <property type="match status" value="1"/>
</dbReference>
<dbReference type="PANTHER" id="PTHR43196">
    <property type="entry name" value="SULFATE ADENYLYLTRANSFERASE SUBUNIT 2"/>
    <property type="match status" value="1"/>
</dbReference>